<dbReference type="SUPFAM" id="SSF52317">
    <property type="entry name" value="Class I glutamine amidotransferase-like"/>
    <property type="match status" value="1"/>
</dbReference>
<evidence type="ECO:0000256" key="2">
    <source>
        <dbReference type="ARBA" id="ARBA00023125"/>
    </source>
</evidence>
<dbReference type="InterPro" id="IPR029062">
    <property type="entry name" value="Class_I_gatase-like"/>
</dbReference>
<keyword evidence="3" id="KW-0804">Transcription</keyword>
<accession>A0AAU8BQB7</accession>
<dbReference type="InterPro" id="IPR002818">
    <property type="entry name" value="DJ-1/PfpI"/>
</dbReference>
<proteinExistence type="predicted"/>
<organism evidence="5">
    <name type="scientific">Vibrio chaetopteri</name>
    <dbReference type="NCBI Taxonomy" id="3016528"/>
    <lineage>
        <taxon>Bacteria</taxon>
        <taxon>Pseudomonadati</taxon>
        <taxon>Pseudomonadota</taxon>
        <taxon>Gammaproteobacteria</taxon>
        <taxon>Vibrionales</taxon>
        <taxon>Vibrionaceae</taxon>
        <taxon>Vibrio</taxon>
    </lineage>
</organism>
<dbReference type="EMBL" id="CP115921">
    <property type="protein sequence ID" value="XCD18544.1"/>
    <property type="molecule type" value="Genomic_DNA"/>
</dbReference>
<keyword evidence="2" id="KW-0238">DNA-binding</keyword>
<dbReference type="PROSITE" id="PS00041">
    <property type="entry name" value="HTH_ARAC_FAMILY_1"/>
    <property type="match status" value="1"/>
</dbReference>
<dbReference type="RefSeq" id="WP_353499688.1">
    <property type="nucleotide sequence ID" value="NZ_CP115921.1"/>
</dbReference>
<dbReference type="InterPro" id="IPR018062">
    <property type="entry name" value="HTH_AraC-typ_CS"/>
</dbReference>
<dbReference type="AlphaFoldDB" id="A0AAU8BQB7"/>
<reference evidence="5" key="1">
    <citation type="submission" date="2023-01" db="EMBL/GenBank/DDBJ databases">
        <title>Vibrio sp. CB1-14 genome sequencing.</title>
        <authorList>
            <person name="Otstavnykh N."/>
            <person name="Isaeva M."/>
            <person name="Meleshko D."/>
        </authorList>
    </citation>
    <scope>NUCLEOTIDE SEQUENCE</scope>
    <source>
        <strain evidence="5">CB1-14</strain>
    </source>
</reference>
<dbReference type="GO" id="GO:0003700">
    <property type="term" value="F:DNA-binding transcription factor activity"/>
    <property type="evidence" value="ECO:0007669"/>
    <property type="project" value="InterPro"/>
</dbReference>
<dbReference type="PANTHER" id="PTHR43280">
    <property type="entry name" value="ARAC-FAMILY TRANSCRIPTIONAL REGULATOR"/>
    <property type="match status" value="1"/>
</dbReference>
<feature type="domain" description="HTH araC/xylS-type" evidence="4">
    <location>
        <begin position="197"/>
        <end position="297"/>
    </location>
</feature>
<dbReference type="Pfam" id="PF12833">
    <property type="entry name" value="HTH_18"/>
    <property type="match status" value="1"/>
</dbReference>
<gene>
    <name evidence="5" type="ORF">PG915_17395</name>
</gene>
<dbReference type="GO" id="GO:0043565">
    <property type="term" value="F:sequence-specific DNA binding"/>
    <property type="evidence" value="ECO:0007669"/>
    <property type="project" value="InterPro"/>
</dbReference>
<dbReference type="Pfam" id="PF01965">
    <property type="entry name" value="DJ-1_PfpI"/>
    <property type="match status" value="1"/>
</dbReference>
<name>A0AAU8BQB7_9VIBR</name>
<protein>
    <submittedName>
        <fullName evidence="5">GlxA family transcriptional regulator</fullName>
    </submittedName>
</protein>
<dbReference type="PROSITE" id="PS01124">
    <property type="entry name" value="HTH_ARAC_FAMILY_2"/>
    <property type="match status" value="1"/>
</dbReference>
<dbReference type="SUPFAM" id="SSF46689">
    <property type="entry name" value="Homeodomain-like"/>
    <property type="match status" value="2"/>
</dbReference>
<dbReference type="Gene3D" id="1.10.10.60">
    <property type="entry name" value="Homeodomain-like"/>
    <property type="match status" value="2"/>
</dbReference>
<evidence type="ECO:0000256" key="1">
    <source>
        <dbReference type="ARBA" id="ARBA00023015"/>
    </source>
</evidence>
<evidence type="ECO:0000256" key="3">
    <source>
        <dbReference type="ARBA" id="ARBA00023163"/>
    </source>
</evidence>
<evidence type="ECO:0000259" key="4">
    <source>
        <dbReference type="PROSITE" id="PS01124"/>
    </source>
</evidence>
<evidence type="ECO:0000313" key="5">
    <source>
        <dbReference type="EMBL" id="XCD18544.1"/>
    </source>
</evidence>
<dbReference type="PANTHER" id="PTHR43280:SF2">
    <property type="entry name" value="HTH-TYPE TRANSCRIPTIONAL REGULATOR EXSA"/>
    <property type="match status" value="1"/>
</dbReference>
<dbReference type="InterPro" id="IPR018060">
    <property type="entry name" value="HTH_AraC"/>
</dbReference>
<keyword evidence="1" id="KW-0805">Transcription regulation</keyword>
<dbReference type="Gene3D" id="3.40.50.880">
    <property type="match status" value="1"/>
</dbReference>
<dbReference type="SMART" id="SM00342">
    <property type="entry name" value="HTH_ARAC"/>
    <property type="match status" value="1"/>
</dbReference>
<sequence length="303" mass="34559">MWHIAILHYEGVMKSAAYGMEDLFRIANRLASKDLFEIHHEYSVHKEIPHTLPKVLVVPPSSAHPLPDFKCQVTLDYLKNMNQQSVEIAASCAGVFWLAEAGLLSGKTATTHWNLCERLKRNYPDIRQVERRDILVIDGSFTTAAGLFAYQDMVLQLIARFEGLELAKQVADFALLDMTGRLQSFYERFIPNTNHKDALVHRAQRYCEAHVNASVKSVAQHCGVSERSLHRKFISILGTSPKHYIVQLKIERARNLLCLSQMTVEKVAFELGYQDVSNFNRAFKKVTQLSPSVFRNRQNSQLT</sequence>
<dbReference type="KEGG" id="vck:PG915_17395"/>
<dbReference type="InterPro" id="IPR009057">
    <property type="entry name" value="Homeodomain-like_sf"/>
</dbReference>